<name>W9C455_SCLBF</name>
<evidence type="ECO:0000313" key="2">
    <source>
        <dbReference type="Proteomes" id="UP000019487"/>
    </source>
</evidence>
<evidence type="ECO:0000313" key="1">
    <source>
        <dbReference type="EMBL" id="ESZ90493.1"/>
    </source>
</evidence>
<proteinExistence type="predicted"/>
<protein>
    <submittedName>
        <fullName evidence="1">Uncharacterized protein</fullName>
    </submittedName>
</protein>
<accession>W9C455</accession>
<dbReference type="EMBL" id="AYSA01000622">
    <property type="protein sequence ID" value="ESZ90493.1"/>
    <property type="molecule type" value="Genomic_DNA"/>
</dbReference>
<dbReference type="HOGENOM" id="CLU_1644708_0_0_1"/>
<organism evidence="1 2">
    <name type="scientific">Sclerotinia borealis (strain F-4128)</name>
    <dbReference type="NCBI Taxonomy" id="1432307"/>
    <lineage>
        <taxon>Eukaryota</taxon>
        <taxon>Fungi</taxon>
        <taxon>Dikarya</taxon>
        <taxon>Ascomycota</taxon>
        <taxon>Pezizomycotina</taxon>
        <taxon>Leotiomycetes</taxon>
        <taxon>Helotiales</taxon>
        <taxon>Sclerotiniaceae</taxon>
        <taxon>Sclerotinia</taxon>
    </lineage>
</organism>
<dbReference type="Proteomes" id="UP000019487">
    <property type="component" value="Unassembled WGS sequence"/>
</dbReference>
<gene>
    <name evidence="1" type="ORF">SBOR_9123</name>
</gene>
<reference evidence="1 2" key="1">
    <citation type="journal article" date="2014" name="Genome Announc.">
        <title>Draft genome sequence of Sclerotinia borealis, a psychrophilic plant pathogenic fungus.</title>
        <authorList>
            <person name="Mardanov A.V."/>
            <person name="Beletsky A.V."/>
            <person name="Kadnikov V.V."/>
            <person name="Ignatov A.N."/>
            <person name="Ravin N.V."/>
        </authorList>
    </citation>
    <scope>NUCLEOTIDE SEQUENCE [LARGE SCALE GENOMIC DNA]</scope>
    <source>
        <strain evidence="2">F-4157</strain>
    </source>
</reference>
<comment type="caution">
    <text evidence="1">The sequence shown here is derived from an EMBL/GenBank/DDBJ whole genome shotgun (WGS) entry which is preliminary data.</text>
</comment>
<dbReference type="AlphaFoldDB" id="W9C455"/>
<sequence length="161" mass="18471">MLKTHHSSYDTFDEYLENALVAVRDNGAEEIEMEEDGDAIMTSIMTPVGQQRWIDGGAGVGSTRLRNLPSPPGEPAQPLQTRLVNQIFHLQQIRRTRVQMEGMVYGRCARRVELEGRSGENEWVYHVTGKERLRSPARNLVRTRENYTSSTVDQHERRMDT</sequence>
<keyword evidence="2" id="KW-1185">Reference proteome</keyword>